<protein>
    <submittedName>
        <fullName evidence="1">Uncharacterized protein</fullName>
    </submittedName>
</protein>
<evidence type="ECO:0000313" key="1">
    <source>
        <dbReference type="EMBL" id="KAF3514971.1"/>
    </source>
</evidence>
<comment type="caution">
    <text evidence="1">The sequence shown here is derived from an EMBL/GenBank/DDBJ whole genome shotgun (WGS) entry which is preliminary data.</text>
</comment>
<name>A0A8S9PLG6_BRACR</name>
<dbReference type="AlphaFoldDB" id="A0A8S9PLG6"/>
<evidence type="ECO:0000313" key="2">
    <source>
        <dbReference type="Proteomes" id="UP000712600"/>
    </source>
</evidence>
<organism evidence="1 2">
    <name type="scientific">Brassica cretica</name>
    <name type="common">Mustard</name>
    <dbReference type="NCBI Taxonomy" id="69181"/>
    <lineage>
        <taxon>Eukaryota</taxon>
        <taxon>Viridiplantae</taxon>
        <taxon>Streptophyta</taxon>
        <taxon>Embryophyta</taxon>
        <taxon>Tracheophyta</taxon>
        <taxon>Spermatophyta</taxon>
        <taxon>Magnoliopsida</taxon>
        <taxon>eudicotyledons</taxon>
        <taxon>Gunneridae</taxon>
        <taxon>Pentapetalae</taxon>
        <taxon>rosids</taxon>
        <taxon>malvids</taxon>
        <taxon>Brassicales</taxon>
        <taxon>Brassicaceae</taxon>
        <taxon>Brassiceae</taxon>
        <taxon>Brassica</taxon>
    </lineage>
</organism>
<gene>
    <name evidence="1" type="ORF">F2Q69_00005411</name>
</gene>
<dbReference type="Proteomes" id="UP000712600">
    <property type="component" value="Unassembled WGS sequence"/>
</dbReference>
<reference evidence="1" key="1">
    <citation type="submission" date="2019-12" db="EMBL/GenBank/DDBJ databases">
        <title>Genome sequencing and annotation of Brassica cretica.</title>
        <authorList>
            <person name="Studholme D.J."/>
            <person name="Sarris P."/>
        </authorList>
    </citation>
    <scope>NUCLEOTIDE SEQUENCE</scope>
    <source>
        <strain evidence="1">PFS-109/04</strain>
        <tissue evidence="1">Leaf</tissue>
    </source>
</reference>
<dbReference type="EMBL" id="QGKX02001521">
    <property type="protein sequence ID" value="KAF3514971.1"/>
    <property type="molecule type" value="Genomic_DNA"/>
</dbReference>
<sequence>MEAVIDFFWRVGENQEAVGGEGRRLKPRVLSRSDFHFCRSSMGPLDDVVKVHFLIRSMCLAWGLTKHTCGVDIVGLVRMDLADFTSYGGGFSGRLQIRFFFRMSGGVRLARLRFVESVFGLLSRSKWTLSASNQYPKVV</sequence>
<accession>A0A8S9PLG6</accession>
<proteinExistence type="predicted"/>